<dbReference type="InterPro" id="IPR013762">
    <property type="entry name" value="Integrase-like_cat_sf"/>
</dbReference>
<proteinExistence type="predicted"/>
<feature type="region of interest" description="Disordered" evidence="2">
    <location>
        <begin position="105"/>
        <end position="205"/>
    </location>
</feature>
<protein>
    <submittedName>
        <fullName evidence="4">Tyrosine-type recombinase/integrase</fullName>
    </submittedName>
</protein>
<feature type="compositionally biased region" description="Basic and acidic residues" evidence="2">
    <location>
        <begin position="32"/>
        <end position="49"/>
    </location>
</feature>
<sequence>MIPRPRGASWSESDDTTQVTKDAQRQGIIARDPAEFAEPAKTKRRTSEELDAWTRDEANLFCKHAAGDRMAACWLLTLCGLRRSEVLGLRWKDVDLDAGTITVTQGARRGHRDIHRHRRTQDGTRVPHPTDLGRDHRGAASPAHHPGGRAGGVGVAGTSKRDSSRWRPTGPRRCHRRTRIDSDDWRRPPESPPSLSATCGIRRCR</sequence>
<dbReference type="InterPro" id="IPR011010">
    <property type="entry name" value="DNA_brk_join_enz"/>
</dbReference>
<dbReference type="Proteomes" id="UP000550729">
    <property type="component" value="Unassembled WGS sequence"/>
</dbReference>
<evidence type="ECO:0000313" key="4">
    <source>
        <dbReference type="EMBL" id="NMO01857.1"/>
    </source>
</evidence>
<gene>
    <name evidence="4" type="ORF">HH308_11605</name>
</gene>
<dbReference type="EMBL" id="JABBNB010000010">
    <property type="protein sequence ID" value="NMO01857.1"/>
    <property type="molecule type" value="Genomic_DNA"/>
</dbReference>
<dbReference type="Gene3D" id="1.10.443.10">
    <property type="entry name" value="Intergrase catalytic core"/>
    <property type="match status" value="1"/>
</dbReference>
<dbReference type="AlphaFoldDB" id="A0A848KUZ6"/>
<keyword evidence="1" id="KW-0233">DNA recombination</keyword>
<reference evidence="4 5" key="1">
    <citation type="submission" date="2020-04" db="EMBL/GenBank/DDBJ databases">
        <title>Gordonia sp. nov. TBRC 11910.</title>
        <authorList>
            <person name="Suriyachadkun C."/>
        </authorList>
    </citation>
    <scope>NUCLEOTIDE SEQUENCE [LARGE SCALE GENOMIC DNA]</scope>
    <source>
        <strain evidence="4 5">TBRC 11910</strain>
    </source>
</reference>
<organism evidence="4 5">
    <name type="scientific">Gordonia asplenii</name>
    <dbReference type="NCBI Taxonomy" id="2725283"/>
    <lineage>
        <taxon>Bacteria</taxon>
        <taxon>Bacillati</taxon>
        <taxon>Actinomycetota</taxon>
        <taxon>Actinomycetes</taxon>
        <taxon>Mycobacteriales</taxon>
        <taxon>Gordoniaceae</taxon>
        <taxon>Gordonia</taxon>
    </lineage>
</organism>
<evidence type="ECO:0000256" key="2">
    <source>
        <dbReference type="SAM" id="MobiDB-lite"/>
    </source>
</evidence>
<evidence type="ECO:0000256" key="1">
    <source>
        <dbReference type="ARBA" id="ARBA00023172"/>
    </source>
</evidence>
<feature type="compositionally biased region" description="Basic residues" evidence="2">
    <location>
        <begin position="108"/>
        <end position="119"/>
    </location>
</feature>
<dbReference type="GO" id="GO:0003677">
    <property type="term" value="F:DNA binding"/>
    <property type="evidence" value="ECO:0007669"/>
    <property type="project" value="InterPro"/>
</dbReference>
<dbReference type="GO" id="GO:0006310">
    <property type="term" value="P:DNA recombination"/>
    <property type="evidence" value="ECO:0007669"/>
    <property type="project" value="UniProtKB-KW"/>
</dbReference>
<feature type="domain" description="Tyr recombinase" evidence="3">
    <location>
        <begin position="65"/>
        <end position="113"/>
    </location>
</feature>
<evidence type="ECO:0000259" key="3">
    <source>
        <dbReference type="Pfam" id="PF00589"/>
    </source>
</evidence>
<comment type="caution">
    <text evidence="4">The sequence shown here is derived from an EMBL/GenBank/DDBJ whole genome shotgun (WGS) entry which is preliminary data.</text>
</comment>
<dbReference type="Pfam" id="PF00589">
    <property type="entry name" value="Phage_integrase"/>
    <property type="match status" value="1"/>
</dbReference>
<keyword evidence="5" id="KW-1185">Reference proteome</keyword>
<feature type="compositionally biased region" description="Basic and acidic residues" evidence="2">
    <location>
        <begin position="179"/>
        <end position="189"/>
    </location>
</feature>
<accession>A0A848KUZ6</accession>
<dbReference type="SUPFAM" id="SSF56349">
    <property type="entry name" value="DNA breaking-rejoining enzymes"/>
    <property type="match status" value="1"/>
</dbReference>
<name>A0A848KUZ6_9ACTN</name>
<dbReference type="InterPro" id="IPR002104">
    <property type="entry name" value="Integrase_catalytic"/>
</dbReference>
<evidence type="ECO:0000313" key="5">
    <source>
        <dbReference type="Proteomes" id="UP000550729"/>
    </source>
</evidence>
<feature type="region of interest" description="Disordered" evidence="2">
    <location>
        <begin position="1"/>
        <end position="49"/>
    </location>
</feature>
<dbReference type="GO" id="GO:0015074">
    <property type="term" value="P:DNA integration"/>
    <property type="evidence" value="ECO:0007669"/>
    <property type="project" value="InterPro"/>
</dbReference>